<dbReference type="EMBL" id="JAIXMP010000045">
    <property type="protein sequence ID" value="KAI9246683.1"/>
    <property type="molecule type" value="Genomic_DNA"/>
</dbReference>
<gene>
    <name evidence="1" type="ORF">BDA99DRAFT_543160</name>
</gene>
<reference evidence="1" key="1">
    <citation type="journal article" date="2022" name="IScience">
        <title>Evolution of zygomycete secretomes and the origins of terrestrial fungal ecologies.</title>
        <authorList>
            <person name="Chang Y."/>
            <person name="Wang Y."/>
            <person name="Mondo S."/>
            <person name="Ahrendt S."/>
            <person name="Andreopoulos W."/>
            <person name="Barry K."/>
            <person name="Beard J."/>
            <person name="Benny G.L."/>
            <person name="Blankenship S."/>
            <person name="Bonito G."/>
            <person name="Cuomo C."/>
            <person name="Desiro A."/>
            <person name="Gervers K.A."/>
            <person name="Hundley H."/>
            <person name="Kuo A."/>
            <person name="LaButti K."/>
            <person name="Lang B.F."/>
            <person name="Lipzen A."/>
            <person name="O'Donnell K."/>
            <person name="Pangilinan J."/>
            <person name="Reynolds N."/>
            <person name="Sandor L."/>
            <person name="Smith M.E."/>
            <person name="Tsang A."/>
            <person name="Grigoriev I.V."/>
            <person name="Stajich J.E."/>
            <person name="Spatafora J.W."/>
        </authorList>
    </citation>
    <scope>NUCLEOTIDE SEQUENCE</scope>
    <source>
        <strain evidence="1">RSA 2281</strain>
    </source>
</reference>
<evidence type="ECO:0000313" key="1">
    <source>
        <dbReference type="EMBL" id="KAI9246683.1"/>
    </source>
</evidence>
<evidence type="ECO:0000313" key="2">
    <source>
        <dbReference type="Proteomes" id="UP001209540"/>
    </source>
</evidence>
<name>A0AAD5P9Q2_9FUNG</name>
<organism evidence="1 2">
    <name type="scientific">Phascolomyces articulosus</name>
    <dbReference type="NCBI Taxonomy" id="60185"/>
    <lineage>
        <taxon>Eukaryota</taxon>
        <taxon>Fungi</taxon>
        <taxon>Fungi incertae sedis</taxon>
        <taxon>Mucoromycota</taxon>
        <taxon>Mucoromycotina</taxon>
        <taxon>Mucoromycetes</taxon>
        <taxon>Mucorales</taxon>
        <taxon>Lichtheimiaceae</taxon>
        <taxon>Phascolomyces</taxon>
    </lineage>
</organism>
<comment type="caution">
    <text evidence="1">The sequence shown here is derived from an EMBL/GenBank/DDBJ whole genome shotgun (WGS) entry which is preliminary data.</text>
</comment>
<reference evidence="1" key="2">
    <citation type="submission" date="2023-02" db="EMBL/GenBank/DDBJ databases">
        <authorList>
            <consortium name="DOE Joint Genome Institute"/>
            <person name="Mondo S.J."/>
            <person name="Chang Y."/>
            <person name="Wang Y."/>
            <person name="Ahrendt S."/>
            <person name="Andreopoulos W."/>
            <person name="Barry K."/>
            <person name="Beard J."/>
            <person name="Benny G.L."/>
            <person name="Blankenship S."/>
            <person name="Bonito G."/>
            <person name="Cuomo C."/>
            <person name="Desiro A."/>
            <person name="Gervers K.A."/>
            <person name="Hundley H."/>
            <person name="Kuo A."/>
            <person name="LaButti K."/>
            <person name="Lang B.F."/>
            <person name="Lipzen A."/>
            <person name="O'Donnell K."/>
            <person name="Pangilinan J."/>
            <person name="Reynolds N."/>
            <person name="Sandor L."/>
            <person name="Smith M.W."/>
            <person name="Tsang A."/>
            <person name="Grigoriev I.V."/>
            <person name="Stajich J.E."/>
            <person name="Spatafora J.W."/>
        </authorList>
    </citation>
    <scope>NUCLEOTIDE SEQUENCE</scope>
    <source>
        <strain evidence="1">RSA 2281</strain>
    </source>
</reference>
<dbReference type="AlphaFoldDB" id="A0AAD5P9Q2"/>
<keyword evidence="2" id="KW-1185">Reference proteome</keyword>
<sequence length="104" mass="11447">MHGENYDIMVAQKRFLDALGKKAASSQMECVAVESSSSISTLKKWKTFSADVIKNQLTLSILITVNDQTISSGADLIFKLPVTLLIGLHECHAMENQLKDEHIG</sequence>
<dbReference type="Proteomes" id="UP001209540">
    <property type="component" value="Unassembled WGS sequence"/>
</dbReference>
<accession>A0AAD5P9Q2</accession>
<proteinExistence type="predicted"/>
<protein>
    <submittedName>
        <fullName evidence="1">Uncharacterized protein</fullName>
    </submittedName>
</protein>